<accession>A0A6J6SB53</accession>
<dbReference type="AlphaFoldDB" id="A0A6J6SB53"/>
<feature type="compositionally biased region" description="Basic and acidic residues" evidence="1">
    <location>
        <begin position="1"/>
        <end position="19"/>
    </location>
</feature>
<gene>
    <name evidence="2" type="ORF">UFOPK2761_00584</name>
</gene>
<feature type="region of interest" description="Disordered" evidence="1">
    <location>
        <begin position="124"/>
        <end position="158"/>
    </location>
</feature>
<sequence>MPEHPHDDVPAPEHTRPDGVSDATVEAIGRLSKALDLCEESRGHLYAFHRRTGDTERCLREAVDLFREAGHDELAQRLDDELVGRNVIAGRWTFQVVEDYDDHYYTAFTGLEREVREQLVQGRRHVHEAEMKESHRTQGRRHHEARPDLAPSPEGASS</sequence>
<feature type="region of interest" description="Disordered" evidence="1">
    <location>
        <begin position="1"/>
        <end position="21"/>
    </location>
</feature>
<protein>
    <submittedName>
        <fullName evidence="2">Unannotated protein</fullName>
    </submittedName>
</protein>
<dbReference type="EMBL" id="CAEZYQ010000003">
    <property type="protein sequence ID" value="CAB4732046.1"/>
    <property type="molecule type" value="Genomic_DNA"/>
</dbReference>
<feature type="compositionally biased region" description="Basic and acidic residues" evidence="1">
    <location>
        <begin position="127"/>
        <end position="136"/>
    </location>
</feature>
<proteinExistence type="predicted"/>
<name>A0A6J6SB53_9ZZZZ</name>
<reference evidence="2" key="1">
    <citation type="submission" date="2020-05" db="EMBL/GenBank/DDBJ databases">
        <authorList>
            <person name="Chiriac C."/>
            <person name="Salcher M."/>
            <person name="Ghai R."/>
            <person name="Kavagutti S V."/>
        </authorList>
    </citation>
    <scope>NUCLEOTIDE SEQUENCE</scope>
</reference>
<evidence type="ECO:0000256" key="1">
    <source>
        <dbReference type="SAM" id="MobiDB-lite"/>
    </source>
</evidence>
<organism evidence="2">
    <name type="scientific">freshwater metagenome</name>
    <dbReference type="NCBI Taxonomy" id="449393"/>
    <lineage>
        <taxon>unclassified sequences</taxon>
        <taxon>metagenomes</taxon>
        <taxon>ecological metagenomes</taxon>
    </lineage>
</organism>
<evidence type="ECO:0000313" key="2">
    <source>
        <dbReference type="EMBL" id="CAB4732046.1"/>
    </source>
</evidence>